<dbReference type="PROSITE" id="PS51257">
    <property type="entry name" value="PROKAR_LIPOPROTEIN"/>
    <property type="match status" value="1"/>
</dbReference>
<keyword evidence="1" id="KW-0732">Signal</keyword>
<dbReference type="RefSeq" id="WP_194512888.1">
    <property type="nucleotide sequence ID" value="NZ_JADIXP010000004.1"/>
</dbReference>
<proteinExistence type="predicted"/>
<dbReference type="InterPro" id="IPR037873">
    <property type="entry name" value="BamE-like"/>
</dbReference>
<reference evidence="2 3" key="1">
    <citation type="submission" date="2020-11" db="EMBL/GenBank/DDBJ databases">
        <title>Identification of Lelliottia nimipressuralis from Wound Infection by Whole Genome-Based Bacterial Identification.</title>
        <authorList>
            <person name="Navarathna D.H."/>
            <person name="Choi H."/>
            <person name="Jinadatha C."/>
            <person name="Chatterjee P."/>
            <person name="Hwang M."/>
        </authorList>
    </citation>
    <scope>NUCLEOTIDE SEQUENCE [LARGE SCALE GENOMIC DNA]</scope>
    <source>
        <strain evidence="2 3">DN2020</strain>
    </source>
</reference>
<evidence type="ECO:0008006" key="4">
    <source>
        <dbReference type="Google" id="ProtNLM"/>
    </source>
</evidence>
<evidence type="ECO:0000313" key="2">
    <source>
        <dbReference type="EMBL" id="MBF4177994.1"/>
    </source>
</evidence>
<sequence>MRYTPILIVPFLTACSVDFIKFDNDPLVRATYAADATKHSVIAAGGKPDSEINVPEINGTCINYTLKKGEETMPFYVAFDKNGKRKYYGYISCQQARAKGVFSQ</sequence>
<dbReference type="AlphaFoldDB" id="A0ABD4K8P2"/>
<dbReference type="Proteomes" id="UP000628560">
    <property type="component" value="Unassembled WGS sequence"/>
</dbReference>
<organism evidence="2 3">
    <name type="scientific">Lelliottia nimipressuralis</name>
    <dbReference type="NCBI Taxonomy" id="69220"/>
    <lineage>
        <taxon>Bacteria</taxon>
        <taxon>Pseudomonadati</taxon>
        <taxon>Pseudomonadota</taxon>
        <taxon>Gammaproteobacteria</taxon>
        <taxon>Enterobacterales</taxon>
        <taxon>Enterobacteriaceae</taxon>
        <taxon>Lelliottia</taxon>
    </lineage>
</organism>
<accession>A0ABD4K8P2</accession>
<evidence type="ECO:0000256" key="1">
    <source>
        <dbReference type="ARBA" id="ARBA00022729"/>
    </source>
</evidence>
<gene>
    <name evidence="2" type="ORF">ISP11_08945</name>
</gene>
<comment type="caution">
    <text evidence="2">The sequence shown here is derived from an EMBL/GenBank/DDBJ whole genome shotgun (WGS) entry which is preliminary data.</text>
</comment>
<name>A0ABD4K8P2_9ENTR</name>
<dbReference type="Gene3D" id="3.30.1450.10">
    <property type="match status" value="1"/>
</dbReference>
<dbReference type="EMBL" id="JADIXP010000004">
    <property type="protein sequence ID" value="MBF4177994.1"/>
    <property type="molecule type" value="Genomic_DNA"/>
</dbReference>
<protein>
    <recommendedName>
        <fullName evidence="4">Osmotically-inducible lipoprotein OsmE</fullName>
    </recommendedName>
</protein>
<evidence type="ECO:0000313" key="3">
    <source>
        <dbReference type="Proteomes" id="UP000628560"/>
    </source>
</evidence>